<dbReference type="PANTHER" id="PTHR30469">
    <property type="entry name" value="MULTIDRUG RESISTANCE PROTEIN MDTA"/>
    <property type="match status" value="1"/>
</dbReference>
<proteinExistence type="inferred from homology"/>
<evidence type="ECO:0000256" key="1">
    <source>
        <dbReference type="ARBA" id="ARBA00009477"/>
    </source>
</evidence>
<dbReference type="GO" id="GO:0015562">
    <property type="term" value="F:efflux transmembrane transporter activity"/>
    <property type="evidence" value="ECO:0007669"/>
    <property type="project" value="TreeGrafter"/>
</dbReference>
<dbReference type="RefSeq" id="WP_251809731.1">
    <property type="nucleotide sequence ID" value="NZ_CP101527.1"/>
</dbReference>
<evidence type="ECO:0000313" key="3">
    <source>
        <dbReference type="EMBL" id="UZW73590.1"/>
    </source>
</evidence>
<dbReference type="NCBIfam" id="TIGR01730">
    <property type="entry name" value="RND_mfp"/>
    <property type="match status" value="1"/>
</dbReference>
<dbReference type="Gene3D" id="2.40.30.170">
    <property type="match status" value="1"/>
</dbReference>
<keyword evidence="4" id="KW-1185">Reference proteome</keyword>
<dbReference type="Proteomes" id="UP001164472">
    <property type="component" value="Chromosome"/>
</dbReference>
<dbReference type="KEGG" id="asem:NNL22_11120"/>
<dbReference type="Pfam" id="PF25954">
    <property type="entry name" value="Beta-barrel_RND_2"/>
    <property type="match status" value="1"/>
</dbReference>
<dbReference type="Gene3D" id="1.10.287.470">
    <property type="entry name" value="Helix hairpin bin"/>
    <property type="match status" value="1"/>
</dbReference>
<protein>
    <submittedName>
        <fullName evidence="3">Efflux RND transporter periplasmic adaptor subunit</fullName>
    </submittedName>
</protein>
<dbReference type="GO" id="GO:1990281">
    <property type="term" value="C:efflux pump complex"/>
    <property type="evidence" value="ECO:0007669"/>
    <property type="project" value="TreeGrafter"/>
</dbReference>
<feature type="domain" description="CusB-like beta-barrel" evidence="2">
    <location>
        <begin position="204"/>
        <end position="274"/>
    </location>
</feature>
<dbReference type="Gene3D" id="2.40.50.100">
    <property type="match status" value="1"/>
</dbReference>
<dbReference type="InterPro" id="IPR006143">
    <property type="entry name" value="RND_pump_MFP"/>
</dbReference>
<reference evidence="3" key="1">
    <citation type="submission" date="2022-07" db="EMBL/GenBank/DDBJ databases">
        <title>Alkalimarinus sp. nov., isolated from gut of a Alitta virens.</title>
        <authorList>
            <person name="Yang A.I."/>
            <person name="Shin N.-R."/>
        </authorList>
    </citation>
    <scope>NUCLEOTIDE SEQUENCE</scope>
    <source>
        <strain evidence="3">FA028</strain>
    </source>
</reference>
<dbReference type="EMBL" id="CP101527">
    <property type="protein sequence ID" value="UZW73590.1"/>
    <property type="molecule type" value="Genomic_DNA"/>
</dbReference>
<comment type="similarity">
    <text evidence="1">Belongs to the membrane fusion protein (MFP) (TC 8.A.1) family.</text>
</comment>
<sequence length="360" mass="39068">MNRSLVIAIILTVLAVGWVLSGSRPAPASAPASDTAAQLQPEKFKVKVQTILAKPVTDSLFLQGQVEAAREIEIKAEVQGIVTRLGRDKGSRLNKGDLIVELDVSDRLARLKKAKADLDVKKSERDAGAQLQQKSMLSKNQQQQNIANVLAAEAAVKQIEVEIDKTLVRAPFATVLNDRYVEIGDYVSSGDPLVYLVDDSYVLISADVPQQYIARLAKGQTVNATLLDGRVVKGVISFISTSADPNTRTFRIEAKSENVKGIMRFGQSARVTIEMGEQKAHKLTGSLLDLDSEGVLQVKGVDQDNHVITQPVEIIRSERDGIWLKGLPDTFRVITVGQGFVATGDEVEPVEESASDSVTL</sequence>
<gene>
    <name evidence="3" type="ORF">NNL22_11120</name>
</gene>
<dbReference type="PANTHER" id="PTHR30469:SF29">
    <property type="entry name" value="BLR2860 PROTEIN"/>
    <property type="match status" value="1"/>
</dbReference>
<dbReference type="AlphaFoldDB" id="A0A9E8HFB1"/>
<dbReference type="SUPFAM" id="SSF111369">
    <property type="entry name" value="HlyD-like secretion proteins"/>
    <property type="match status" value="1"/>
</dbReference>
<accession>A0A9E8HFB1</accession>
<evidence type="ECO:0000259" key="2">
    <source>
        <dbReference type="Pfam" id="PF25954"/>
    </source>
</evidence>
<name>A0A9E8HFB1_9ALTE</name>
<organism evidence="3 4">
    <name type="scientific">Alkalimarinus sediminis</name>
    <dbReference type="NCBI Taxonomy" id="1632866"/>
    <lineage>
        <taxon>Bacteria</taxon>
        <taxon>Pseudomonadati</taxon>
        <taxon>Pseudomonadota</taxon>
        <taxon>Gammaproteobacteria</taxon>
        <taxon>Alteromonadales</taxon>
        <taxon>Alteromonadaceae</taxon>
        <taxon>Alkalimarinus</taxon>
    </lineage>
</organism>
<evidence type="ECO:0000313" key="4">
    <source>
        <dbReference type="Proteomes" id="UP001164472"/>
    </source>
</evidence>
<dbReference type="InterPro" id="IPR058792">
    <property type="entry name" value="Beta-barrel_RND_2"/>
</dbReference>